<evidence type="ECO:0000313" key="2">
    <source>
        <dbReference type="Proteomes" id="UP000000547"/>
    </source>
</evidence>
<dbReference type="Proteomes" id="UP000000547">
    <property type="component" value="Chromosome"/>
</dbReference>
<dbReference type="AlphaFoldDB" id="Q47YW7"/>
<evidence type="ECO:0000313" key="1">
    <source>
        <dbReference type="EMBL" id="AAZ28323.1"/>
    </source>
</evidence>
<accession>Q47YW7</accession>
<reference evidence="1" key="1">
    <citation type="journal article" date="2005" name="Proc. Natl. Acad. Sci. U.S.A.">
        <title>The psychrophilic lifestyle as revealed by the genome sequence of Colwellia psychrerythraea 34H through genomic and proteomic analyses.</title>
        <authorList>
            <person name="Methe B.A."/>
            <person name="Nelson K.E."/>
            <person name="Deming J.W."/>
            <person name="Momen B."/>
            <person name="Melamud E."/>
            <person name="Zhang X."/>
            <person name="Moult J."/>
            <person name="Madupu R."/>
            <person name="Nelson W.C."/>
            <person name="Dodson R.J."/>
            <person name="Brinkac L.M."/>
            <person name="Daugherty S.C."/>
            <person name="Durkin A.S."/>
            <person name="DeBoy R.T."/>
            <person name="Kolonay J.F."/>
            <person name="Sullivan S.A."/>
            <person name="Zhou L."/>
            <person name="Davidsen T.M."/>
            <person name="Wu M."/>
            <person name="Huston A.L."/>
            <person name="Lewis M."/>
            <person name="Weaver B."/>
            <person name="Weidman J.F."/>
            <person name="Khouri H."/>
            <person name="Utterback T.R."/>
            <person name="Feldblyum T.V."/>
            <person name="Fraser C.M."/>
        </authorList>
    </citation>
    <scope>NUCLEOTIDE SEQUENCE [LARGE SCALE GENOMIC DNA]</scope>
    <source>
        <strain evidence="1">34H</strain>
    </source>
</reference>
<dbReference type="HOGENOM" id="CLU_3214872_0_0_6"/>
<name>Q47YW7_COLP3</name>
<protein>
    <submittedName>
        <fullName evidence="1">Uncharacterized protein</fullName>
    </submittedName>
</protein>
<gene>
    <name evidence="1" type="ordered locus">CPS_3327</name>
</gene>
<dbReference type="KEGG" id="cps:CPS_3327"/>
<dbReference type="EMBL" id="CP000083">
    <property type="protein sequence ID" value="AAZ28323.1"/>
    <property type="molecule type" value="Genomic_DNA"/>
</dbReference>
<organism evidence="1 2">
    <name type="scientific">Colwellia psychrerythraea (strain 34H / ATCC BAA-681)</name>
    <name type="common">Vibrio psychroerythus</name>
    <dbReference type="NCBI Taxonomy" id="167879"/>
    <lineage>
        <taxon>Bacteria</taxon>
        <taxon>Pseudomonadati</taxon>
        <taxon>Pseudomonadota</taxon>
        <taxon>Gammaproteobacteria</taxon>
        <taxon>Alteromonadales</taxon>
        <taxon>Colwelliaceae</taxon>
        <taxon>Colwellia</taxon>
    </lineage>
</organism>
<dbReference type="STRING" id="167879.CPS_3327"/>
<proteinExistence type="predicted"/>
<sequence>MESMGCSLSYTLWLKAQVPINVAVKENKKRLAKFNVSHRILVNI</sequence>